<proteinExistence type="predicted"/>
<name>A0A059PY89_9CAUD</name>
<sequence>MKPVHPFGYPDEPTPVSYSQHVKEYKLDEFVMTYKSRVEYDNYQTDYVVKELLLPVSKLGKCTKSSTKTTNNGEIPSTLLDQLKHRLPDNLKFGWLKPRYTTILTLTQNTNVYESVEHYHRAIVSKDFGRSIKWCEPVGAFSEPYHRVALYGKTPDEFRYNLIYIMRVMQERNGRRASLIRLTPSHYHKLMSLGYGLNVKPDSGNCEGDYFGVPFVIEYDSPFSVVEA</sequence>
<reference evidence="1 2" key="1">
    <citation type="journal article" date="2015" name="Virus Res.">
        <title>Unraveling the genome structure of cyanobacterial podovirus A-4L with long direct terminal repeats.</title>
        <authorList>
            <person name="Ou T."/>
            <person name="Liao X.Y."/>
            <person name="Gao X.C."/>
            <person name="Xu X.D."/>
            <person name="Zhang Q.Y."/>
        </authorList>
    </citation>
    <scope>NUCLEOTIDE SEQUENCE [LARGE SCALE GENOMIC DNA]</scope>
</reference>
<protein>
    <submittedName>
        <fullName evidence="1">Uncharacterized protein</fullName>
    </submittedName>
</protein>
<dbReference type="Proteomes" id="UP000027000">
    <property type="component" value="Segment"/>
</dbReference>
<keyword evidence="2" id="KW-1185">Reference proteome</keyword>
<organism evidence="1 2">
    <name type="scientific">Anabaena phage A-4L</name>
    <dbReference type="NCBI Taxonomy" id="1357732"/>
    <lineage>
        <taxon>Viruses</taxon>
        <taxon>Duplodnaviria</taxon>
        <taxon>Heunggongvirae</taxon>
        <taxon>Uroviricota</taxon>
        <taxon>Caudoviricetes</taxon>
        <taxon>Saffermanviridae</taxon>
        <taxon>Kozyakovvirus</taxon>
        <taxon>Kozyakovvirus A4L</taxon>
    </lineage>
</organism>
<dbReference type="RefSeq" id="YP_009042788.1">
    <property type="nucleotide sequence ID" value="NC_024358.1"/>
</dbReference>
<dbReference type="GeneID" id="19686309"/>
<dbReference type="EMBL" id="KF356198">
    <property type="protein sequence ID" value="AGR48545.1"/>
    <property type="molecule type" value="Genomic_DNA"/>
</dbReference>
<evidence type="ECO:0000313" key="2">
    <source>
        <dbReference type="Proteomes" id="UP000027000"/>
    </source>
</evidence>
<gene>
    <name evidence="1" type="ORF">A4L_18</name>
</gene>
<accession>A0A059PY89</accession>
<evidence type="ECO:0000313" key="1">
    <source>
        <dbReference type="EMBL" id="AGR48545.1"/>
    </source>
</evidence>
<dbReference type="KEGG" id="vg:19686309"/>